<evidence type="ECO:0000256" key="6">
    <source>
        <dbReference type="ARBA" id="ARBA00023163"/>
    </source>
</evidence>
<dbReference type="Gene3D" id="6.10.250.690">
    <property type="match status" value="1"/>
</dbReference>
<dbReference type="GO" id="GO:0000156">
    <property type="term" value="F:phosphorelay response regulator activity"/>
    <property type="evidence" value="ECO:0007669"/>
    <property type="project" value="TreeGrafter"/>
</dbReference>
<feature type="DNA-binding region" description="OmpR/PhoB-type" evidence="8">
    <location>
        <begin position="130"/>
        <end position="229"/>
    </location>
</feature>
<dbReference type="EMBL" id="CP107027">
    <property type="protein sequence ID" value="UYG97392.1"/>
    <property type="molecule type" value="Genomic_DNA"/>
</dbReference>
<evidence type="ECO:0000256" key="5">
    <source>
        <dbReference type="ARBA" id="ARBA00023125"/>
    </source>
</evidence>
<dbReference type="Pfam" id="PF00072">
    <property type="entry name" value="Response_reg"/>
    <property type="match status" value="1"/>
</dbReference>
<gene>
    <name evidence="11" type="ORF">OD459_10390</name>
</gene>
<dbReference type="Gene3D" id="1.10.10.10">
    <property type="entry name" value="Winged helix-like DNA-binding domain superfamily/Winged helix DNA-binding domain"/>
    <property type="match status" value="1"/>
</dbReference>
<organism evidence="11 12">
    <name type="scientific">Cytobacillus firmus</name>
    <name type="common">Bacillus firmus</name>
    <dbReference type="NCBI Taxonomy" id="1399"/>
    <lineage>
        <taxon>Bacteria</taxon>
        <taxon>Bacillati</taxon>
        <taxon>Bacillota</taxon>
        <taxon>Bacilli</taxon>
        <taxon>Bacillales</taxon>
        <taxon>Bacillaceae</taxon>
        <taxon>Cytobacillus</taxon>
    </lineage>
</organism>
<dbReference type="FunFam" id="1.10.10.10:FF:000018">
    <property type="entry name" value="DNA-binding response regulator ResD"/>
    <property type="match status" value="1"/>
</dbReference>
<evidence type="ECO:0000256" key="3">
    <source>
        <dbReference type="ARBA" id="ARBA00023012"/>
    </source>
</evidence>
<dbReference type="Pfam" id="PF00486">
    <property type="entry name" value="Trans_reg_C"/>
    <property type="match status" value="1"/>
</dbReference>
<dbReference type="GO" id="GO:0000976">
    <property type="term" value="F:transcription cis-regulatory region binding"/>
    <property type="evidence" value="ECO:0007669"/>
    <property type="project" value="TreeGrafter"/>
</dbReference>
<dbReference type="AlphaFoldDB" id="A0AA46PUK9"/>
<dbReference type="Proteomes" id="UP001163104">
    <property type="component" value="Chromosome"/>
</dbReference>
<evidence type="ECO:0000256" key="4">
    <source>
        <dbReference type="ARBA" id="ARBA00023015"/>
    </source>
</evidence>
<dbReference type="SMART" id="SM00448">
    <property type="entry name" value="REC"/>
    <property type="match status" value="1"/>
</dbReference>
<keyword evidence="6" id="KW-0804">Transcription</keyword>
<name>A0AA46PUK9_CYTFI</name>
<evidence type="ECO:0000256" key="2">
    <source>
        <dbReference type="ARBA" id="ARBA00022553"/>
    </source>
</evidence>
<evidence type="ECO:0000256" key="7">
    <source>
        <dbReference type="PROSITE-ProRule" id="PRU00169"/>
    </source>
</evidence>
<dbReference type="InterPro" id="IPR011006">
    <property type="entry name" value="CheY-like_superfamily"/>
</dbReference>
<dbReference type="FunFam" id="3.40.50.2300:FF:000001">
    <property type="entry name" value="DNA-binding response regulator PhoB"/>
    <property type="match status" value="1"/>
</dbReference>
<evidence type="ECO:0000259" key="10">
    <source>
        <dbReference type="PROSITE" id="PS51755"/>
    </source>
</evidence>
<dbReference type="GO" id="GO:0005829">
    <property type="term" value="C:cytosol"/>
    <property type="evidence" value="ECO:0007669"/>
    <property type="project" value="TreeGrafter"/>
</dbReference>
<dbReference type="Gene3D" id="3.40.50.2300">
    <property type="match status" value="1"/>
</dbReference>
<dbReference type="SMART" id="SM00862">
    <property type="entry name" value="Trans_reg_C"/>
    <property type="match status" value="1"/>
</dbReference>
<dbReference type="GO" id="GO:0032993">
    <property type="term" value="C:protein-DNA complex"/>
    <property type="evidence" value="ECO:0007669"/>
    <property type="project" value="TreeGrafter"/>
</dbReference>
<keyword evidence="3" id="KW-0902">Two-component regulatory system</keyword>
<evidence type="ECO:0000256" key="8">
    <source>
        <dbReference type="PROSITE-ProRule" id="PRU01091"/>
    </source>
</evidence>
<dbReference type="InterPro" id="IPR016032">
    <property type="entry name" value="Sig_transdc_resp-reg_C-effctor"/>
</dbReference>
<feature type="domain" description="OmpR/PhoB-type" evidence="10">
    <location>
        <begin position="130"/>
        <end position="229"/>
    </location>
</feature>
<feature type="modified residue" description="4-aspartylphosphate" evidence="7">
    <location>
        <position position="52"/>
    </location>
</feature>
<evidence type="ECO:0000313" key="12">
    <source>
        <dbReference type="Proteomes" id="UP001163104"/>
    </source>
</evidence>
<dbReference type="SUPFAM" id="SSF46894">
    <property type="entry name" value="C-terminal effector domain of the bipartite response regulators"/>
    <property type="match status" value="1"/>
</dbReference>
<sequence>MERILIIEDEPSIAELERDYLELNQYEADIAATGQEGLDRLKTNAYRLVLLDLMLPDMDGYEVCRKIREVSEIPIIMVTAKNEDIDMIRGLGRGADDYIAKPFNPNQLIARVKAHIARYDRLTSSGPGKGEDIRIGDLLIQPGTRKVFEGNQEKTLTAKEFDLLLFMAASPNQVFSKEHLLEQVWGFDFYGDVTTVTVHIRRLREKIEKDPSEPDYIETVWGVGYRFKR</sequence>
<dbReference type="PANTHER" id="PTHR48111">
    <property type="entry name" value="REGULATOR OF RPOS"/>
    <property type="match status" value="1"/>
</dbReference>
<reference evidence="11" key="1">
    <citation type="submission" date="2022-10" db="EMBL/GenBank/DDBJ databases">
        <title>Mechanism of multi-heavy metal repair in Cytobacillus Firmus M7.</title>
        <authorList>
            <person name="Li X."/>
            <person name="Yu C."/>
        </authorList>
    </citation>
    <scope>NUCLEOTIDE SEQUENCE</scope>
    <source>
        <strain evidence="11">M7</strain>
    </source>
</reference>
<proteinExistence type="predicted"/>
<dbReference type="InterPro" id="IPR036388">
    <property type="entry name" value="WH-like_DNA-bd_sf"/>
</dbReference>
<dbReference type="SUPFAM" id="SSF52172">
    <property type="entry name" value="CheY-like"/>
    <property type="match status" value="1"/>
</dbReference>
<dbReference type="PROSITE" id="PS50110">
    <property type="entry name" value="RESPONSE_REGULATORY"/>
    <property type="match status" value="1"/>
</dbReference>
<dbReference type="GO" id="GO:0006355">
    <property type="term" value="P:regulation of DNA-templated transcription"/>
    <property type="evidence" value="ECO:0007669"/>
    <property type="project" value="InterPro"/>
</dbReference>
<dbReference type="InterPro" id="IPR001789">
    <property type="entry name" value="Sig_transdc_resp-reg_receiver"/>
</dbReference>
<dbReference type="InterPro" id="IPR039420">
    <property type="entry name" value="WalR-like"/>
</dbReference>
<comment type="subcellular location">
    <subcellularLocation>
        <location evidence="1">Cytoplasm</location>
    </subcellularLocation>
</comment>
<accession>A0AA46PUK9</accession>
<keyword evidence="4" id="KW-0805">Transcription regulation</keyword>
<dbReference type="InterPro" id="IPR001867">
    <property type="entry name" value="OmpR/PhoB-type_DNA-bd"/>
</dbReference>
<dbReference type="RefSeq" id="WP_227888853.1">
    <property type="nucleotide sequence ID" value="NZ_CP107027.1"/>
</dbReference>
<dbReference type="CDD" id="cd00383">
    <property type="entry name" value="trans_reg_C"/>
    <property type="match status" value="1"/>
</dbReference>
<feature type="domain" description="Response regulatory" evidence="9">
    <location>
        <begin position="3"/>
        <end position="116"/>
    </location>
</feature>
<protein>
    <submittedName>
        <fullName evidence="11">Response regulator transcription factor</fullName>
    </submittedName>
</protein>
<evidence type="ECO:0000313" key="11">
    <source>
        <dbReference type="EMBL" id="UYG97392.1"/>
    </source>
</evidence>
<dbReference type="CDD" id="cd17574">
    <property type="entry name" value="REC_OmpR"/>
    <property type="match status" value="1"/>
</dbReference>
<dbReference type="PANTHER" id="PTHR48111:SF26">
    <property type="entry name" value="STAGE 0 SPORULATION PROTEIN A HOMOLOG"/>
    <property type="match status" value="1"/>
</dbReference>
<evidence type="ECO:0000259" key="9">
    <source>
        <dbReference type="PROSITE" id="PS50110"/>
    </source>
</evidence>
<dbReference type="PROSITE" id="PS51755">
    <property type="entry name" value="OMPR_PHOB"/>
    <property type="match status" value="1"/>
</dbReference>
<keyword evidence="2 7" id="KW-0597">Phosphoprotein</keyword>
<evidence type="ECO:0000256" key="1">
    <source>
        <dbReference type="ARBA" id="ARBA00004496"/>
    </source>
</evidence>
<keyword evidence="5 8" id="KW-0238">DNA-binding</keyword>